<dbReference type="EMBL" id="CP002042">
    <property type="protein sequence ID" value="ADH63216.1"/>
    <property type="molecule type" value="Genomic_DNA"/>
</dbReference>
<proteinExistence type="inferred from homology"/>
<dbReference type="NCBIfam" id="TIGR00427">
    <property type="entry name" value="NAAT family transporter"/>
    <property type="match status" value="1"/>
</dbReference>
<feature type="transmembrane region" description="Helical" evidence="7">
    <location>
        <begin position="6"/>
        <end position="28"/>
    </location>
</feature>
<dbReference type="PANTHER" id="PTHR33508:SF1">
    <property type="entry name" value="UPF0056 MEMBRANE PROTEIN YHCE"/>
    <property type="match status" value="1"/>
</dbReference>
<keyword evidence="4 7" id="KW-0812">Transmembrane</keyword>
<evidence type="ECO:0000256" key="5">
    <source>
        <dbReference type="ARBA" id="ARBA00022989"/>
    </source>
</evidence>
<feature type="transmembrane region" description="Helical" evidence="7">
    <location>
        <begin position="65"/>
        <end position="91"/>
    </location>
</feature>
<dbReference type="eggNOG" id="COG2095">
    <property type="taxonomic scope" value="Bacteria"/>
</dbReference>
<dbReference type="PANTHER" id="PTHR33508">
    <property type="entry name" value="UPF0056 MEMBRANE PROTEIN YHCE"/>
    <property type="match status" value="1"/>
</dbReference>
<dbReference type="Pfam" id="PF01914">
    <property type="entry name" value="MarC"/>
    <property type="match status" value="1"/>
</dbReference>
<comment type="similarity">
    <text evidence="2 7">Belongs to the UPF0056 (MarC) family.</text>
</comment>
<sequence length="204" mass="21844">MLEFSLQAFLTLLVVVDPIGLVPIFIALAGGRSHLEQRYLARKAVLVAGVVILGFAVLGKPVLEYLGITLGALRIAAGILLFKIGFDMIFAHLERETPEEYEEAQTRLDFSVFPLAIPLIAGPGTLASVLILTSEAHKAPYGLGIVLGMAGVVLLLTYLFLRAASPLSRLLRRTGINVVTRVLGILLAALAVQYVVNGIRALGF</sequence>
<dbReference type="AlphaFoldDB" id="D7BEH3"/>
<accession>D7BEH3</accession>
<gene>
    <name evidence="8" type="ordered locus">Mesil_1323</name>
</gene>
<comment type="subcellular location">
    <subcellularLocation>
        <location evidence="7">Cell inner membrane</location>
        <topology evidence="7">Multi-pass membrane protein</topology>
    </subcellularLocation>
    <subcellularLocation>
        <location evidence="1">Cell membrane</location>
        <topology evidence="1">Multi-pass membrane protein</topology>
    </subcellularLocation>
</comment>
<feature type="transmembrane region" description="Helical" evidence="7">
    <location>
        <begin position="40"/>
        <end position="59"/>
    </location>
</feature>
<dbReference type="HOGENOM" id="CLU_079909_0_0_0"/>
<dbReference type="OrthoDB" id="21094at2"/>
<evidence type="ECO:0000256" key="4">
    <source>
        <dbReference type="ARBA" id="ARBA00022692"/>
    </source>
</evidence>
<organism evidence="8 9">
    <name type="scientific">Allomeiothermus silvanus (strain ATCC 700542 / DSM 9946 / NBRC 106475 / NCIMB 13440 / VI-R2)</name>
    <name type="common">Thermus silvanus</name>
    <dbReference type="NCBI Taxonomy" id="526227"/>
    <lineage>
        <taxon>Bacteria</taxon>
        <taxon>Thermotogati</taxon>
        <taxon>Deinococcota</taxon>
        <taxon>Deinococci</taxon>
        <taxon>Thermales</taxon>
        <taxon>Thermaceae</taxon>
        <taxon>Allomeiothermus</taxon>
    </lineage>
</organism>
<evidence type="ECO:0000256" key="6">
    <source>
        <dbReference type="ARBA" id="ARBA00023136"/>
    </source>
</evidence>
<dbReference type="InterPro" id="IPR002771">
    <property type="entry name" value="Multi_antbiot-R_MarC"/>
</dbReference>
<protein>
    <recommendedName>
        <fullName evidence="7">UPF0056 inner membrane protein</fullName>
    </recommendedName>
</protein>
<evidence type="ECO:0000256" key="7">
    <source>
        <dbReference type="RuleBase" id="RU362048"/>
    </source>
</evidence>
<evidence type="ECO:0000256" key="3">
    <source>
        <dbReference type="ARBA" id="ARBA00022475"/>
    </source>
</evidence>
<feature type="transmembrane region" description="Helical" evidence="7">
    <location>
        <begin position="139"/>
        <end position="161"/>
    </location>
</feature>
<feature type="transmembrane region" description="Helical" evidence="7">
    <location>
        <begin position="112"/>
        <end position="133"/>
    </location>
</feature>
<dbReference type="KEGG" id="msv:Mesil_1323"/>
<dbReference type="Proteomes" id="UP000001916">
    <property type="component" value="Chromosome"/>
</dbReference>
<keyword evidence="9" id="KW-1185">Reference proteome</keyword>
<keyword evidence="6 7" id="KW-0472">Membrane</keyword>
<keyword evidence="3" id="KW-1003">Cell membrane</keyword>
<evidence type="ECO:0000313" key="9">
    <source>
        <dbReference type="Proteomes" id="UP000001916"/>
    </source>
</evidence>
<evidence type="ECO:0000313" key="8">
    <source>
        <dbReference type="EMBL" id="ADH63216.1"/>
    </source>
</evidence>
<keyword evidence="5 7" id="KW-1133">Transmembrane helix</keyword>
<evidence type="ECO:0000256" key="2">
    <source>
        <dbReference type="ARBA" id="ARBA00009784"/>
    </source>
</evidence>
<dbReference type="GO" id="GO:0005886">
    <property type="term" value="C:plasma membrane"/>
    <property type="evidence" value="ECO:0007669"/>
    <property type="project" value="UniProtKB-SubCell"/>
</dbReference>
<feature type="transmembrane region" description="Helical" evidence="7">
    <location>
        <begin position="182"/>
        <end position="202"/>
    </location>
</feature>
<reference evidence="8 9" key="1">
    <citation type="journal article" date="2010" name="Stand. Genomic Sci.">
        <title>Complete genome sequence of Meiothermus silvanus type strain (VI-R2).</title>
        <authorList>
            <person name="Sikorski J."/>
            <person name="Tindall B.J."/>
            <person name="Lowry S."/>
            <person name="Lucas S."/>
            <person name="Nolan M."/>
            <person name="Copeland A."/>
            <person name="Glavina Del Rio T."/>
            <person name="Tice H."/>
            <person name="Cheng J.F."/>
            <person name="Han C."/>
            <person name="Pitluck S."/>
            <person name="Liolios K."/>
            <person name="Ivanova N."/>
            <person name="Mavromatis K."/>
            <person name="Mikhailova N."/>
            <person name="Pati A."/>
            <person name="Goodwin L."/>
            <person name="Chen A."/>
            <person name="Palaniappan K."/>
            <person name="Land M."/>
            <person name="Hauser L."/>
            <person name="Chang Y.J."/>
            <person name="Jeffries C.D."/>
            <person name="Rohde M."/>
            <person name="Goker M."/>
            <person name="Woyke T."/>
            <person name="Bristow J."/>
            <person name="Eisen J.A."/>
            <person name="Markowitz V."/>
            <person name="Hugenholtz P."/>
            <person name="Kyrpides N.C."/>
            <person name="Klenk H.P."/>
            <person name="Lapidus A."/>
        </authorList>
    </citation>
    <scope>NUCLEOTIDE SEQUENCE [LARGE SCALE GENOMIC DNA]</scope>
    <source>
        <strain evidence="9">ATCC 700542 / DSM 9946 / VI-R2</strain>
    </source>
</reference>
<name>D7BEH3_ALLS1</name>
<evidence type="ECO:0000256" key="1">
    <source>
        <dbReference type="ARBA" id="ARBA00004651"/>
    </source>
</evidence>
<dbReference type="RefSeq" id="WP_013157786.1">
    <property type="nucleotide sequence ID" value="NC_014212.1"/>
</dbReference>